<reference evidence="6" key="1">
    <citation type="submission" date="2016-10" db="EMBL/GenBank/DDBJ databases">
        <title>Comparative genomics uncovers the prolific and rare metabolic potential of the cyanobacterial genus Moorea.</title>
        <authorList>
            <person name="Leao T."/>
            <person name="Castelao G."/>
            <person name="Korobeynikov A."/>
            <person name="Monroe E.A."/>
            <person name="Podell S."/>
            <person name="Glukhov E."/>
            <person name="Allen E."/>
            <person name="Gerwick W.H."/>
            <person name="Gerwick L."/>
        </authorList>
    </citation>
    <scope>NUCLEOTIDE SEQUENCE [LARGE SCALE GENOMIC DNA]</scope>
    <source>
        <strain evidence="6">JHB</strain>
    </source>
</reference>
<comment type="similarity">
    <text evidence="1">Belongs to the methyltransferase superfamily.</text>
</comment>
<proteinExistence type="inferred from homology"/>
<keyword evidence="3" id="KW-0808">Transferase</keyword>
<evidence type="ECO:0000256" key="2">
    <source>
        <dbReference type="ARBA" id="ARBA00022603"/>
    </source>
</evidence>
<dbReference type="EMBL" id="CP017708">
    <property type="protein sequence ID" value="AOY82110.1"/>
    <property type="molecule type" value="Genomic_DNA"/>
</dbReference>
<dbReference type="InterPro" id="IPR013216">
    <property type="entry name" value="Methyltransf_11"/>
</dbReference>
<organism evidence="5 6">
    <name type="scientific">Moorena producens (strain JHB)</name>
    <dbReference type="NCBI Taxonomy" id="1454205"/>
    <lineage>
        <taxon>Bacteria</taxon>
        <taxon>Bacillati</taxon>
        <taxon>Cyanobacteriota</taxon>
        <taxon>Cyanophyceae</taxon>
        <taxon>Coleofasciculales</taxon>
        <taxon>Coleofasciculaceae</taxon>
        <taxon>Moorena</taxon>
    </lineage>
</organism>
<feature type="domain" description="Methyltransferase type 11" evidence="4">
    <location>
        <begin position="49"/>
        <end position="145"/>
    </location>
</feature>
<protein>
    <submittedName>
        <fullName evidence="5">Class I SAM-dependent methyltransferase</fullName>
    </submittedName>
</protein>
<dbReference type="AlphaFoldDB" id="A0A1D9G3Y3"/>
<dbReference type="InterPro" id="IPR029063">
    <property type="entry name" value="SAM-dependent_MTases_sf"/>
</dbReference>
<dbReference type="PANTHER" id="PTHR44942:SF4">
    <property type="entry name" value="METHYLTRANSFERASE TYPE 11 DOMAIN-CONTAINING PROTEIN"/>
    <property type="match status" value="1"/>
</dbReference>
<name>A0A1D9G3Y3_MOOP1</name>
<evidence type="ECO:0000313" key="6">
    <source>
        <dbReference type="Proteomes" id="UP000176944"/>
    </source>
</evidence>
<dbReference type="PANTHER" id="PTHR44942">
    <property type="entry name" value="METHYLTRANSF_11 DOMAIN-CONTAINING PROTEIN"/>
    <property type="match status" value="1"/>
</dbReference>
<dbReference type="InterPro" id="IPR051052">
    <property type="entry name" value="Diverse_substrate_MTase"/>
</dbReference>
<dbReference type="CDD" id="cd02440">
    <property type="entry name" value="AdoMet_MTases"/>
    <property type="match status" value="1"/>
</dbReference>
<gene>
    <name evidence="5" type="ORF">BJP36_21595</name>
</gene>
<dbReference type="Proteomes" id="UP000176944">
    <property type="component" value="Chromosome"/>
</dbReference>
<evidence type="ECO:0000256" key="1">
    <source>
        <dbReference type="ARBA" id="ARBA00008361"/>
    </source>
</evidence>
<dbReference type="Gene3D" id="3.40.50.150">
    <property type="entry name" value="Vaccinia Virus protein VP39"/>
    <property type="match status" value="1"/>
</dbReference>
<keyword evidence="2 5" id="KW-0489">Methyltransferase</keyword>
<dbReference type="GO" id="GO:0008757">
    <property type="term" value="F:S-adenosylmethionine-dependent methyltransferase activity"/>
    <property type="evidence" value="ECO:0007669"/>
    <property type="project" value="InterPro"/>
</dbReference>
<dbReference type="GO" id="GO:0032259">
    <property type="term" value="P:methylation"/>
    <property type="evidence" value="ECO:0007669"/>
    <property type="project" value="UniProtKB-KW"/>
</dbReference>
<evidence type="ECO:0000313" key="5">
    <source>
        <dbReference type="EMBL" id="AOY82110.1"/>
    </source>
</evidence>
<dbReference type="Pfam" id="PF08241">
    <property type="entry name" value="Methyltransf_11"/>
    <property type="match status" value="1"/>
</dbReference>
<sequence>MTNDVLSRKERIFDLWAPQYDFLLTTVFYQALHKRLLEYLELSNQPNVLDLGCGTGRLLNRLAKEFPTLTGIGLDLSTEMLRQARQQNQYRERVIYKKGNAESLPFAEGQFELVLNCISFLHYQNPQQVFLEVNRVLSSQGRFYLIDNTANEDVASLPLSPDIRLYSPKKREEFGKIAGLSCLGHHYLLGTFLLSIFGKLS</sequence>
<dbReference type="SUPFAM" id="SSF53335">
    <property type="entry name" value="S-adenosyl-L-methionine-dependent methyltransferases"/>
    <property type="match status" value="1"/>
</dbReference>
<accession>A0A1D9G3Y3</accession>
<evidence type="ECO:0000256" key="3">
    <source>
        <dbReference type="ARBA" id="ARBA00022679"/>
    </source>
</evidence>
<evidence type="ECO:0000259" key="4">
    <source>
        <dbReference type="Pfam" id="PF08241"/>
    </source>
</evidence>